<accession>A0ACB8X9U8</accession>
<evidence type="ECO:0000313" key="2">
    <source>
        <dbReference type="Proteomes" id="UP000831701"/>
    </source>
</evidence>
<sequence length="1657" mass="184819">MSTLRVPDTHTYPGSNSPITPWLAPPSAFPPLKLRWATTNCRCFLAKNKSWQFRPSPTSLQRCKAVWQRTQAALEATAQRNRRSADKLRSPAPQYSQGCWWWEMPGDRDDEICQKALELLSDLCSKGEVQNEHCLDFIYYFRDLARPRYTDSDISVSLLSLVVTACGLALFGVSLFVSWKLCWIPWRERGLSPTTKEAHGHLNPTMSPLPSQPAPRQPVYTAVDPPTHNRRESSHCSIAREPTPMASVVSVEAPVTPVSPPPVVLATPEAAMKISYTSPDIPLDAQSKSRENGVHTNPRMQRQTTEPPPSGSSMSEIGQGSIRRHMNLSNPDFNVAQFQRQDSLTGMGLGLGRLKPELYKQRSLEGEDGSRRGGGCGRLHFILKFDCDLEQLIVKIHKAEDLPAKDFSGTSDPYVKIYLLPDRMTKHQTKVHRKTLNPVFDEVFLFPVAYSELPTRKLHFSVYDFDRFSRHDIIGQVVVDNFLDLADFPRETKLCRDIQYVSTDNVDLGDLMFSLCYLPTAGRLTITMIKARNLKAMDITGASDPYVKVSLMCDGRRLKKRKTSTKRNTLNPVYNEAIVFDVPPENIEQISLLIAVMDYDRVGHNEVIGVCRVGNDADSLGRDHWSEMLTYPRKPVAHWHPLVELTLFIPVDEDQRCRRCFKRQFIAMASNASHMLEAALEQMDDIIAGKIGEGLFSALVRLGGSDHQSSEGASQLPLPPPVDPALKALQLTEALRAVLEGQGSEEEQDSLRKQVSTDTAQVLLKWLERDEVNLHSSSNSESYQERLSRLEGDKESLILQVSVLTDQVEAQGAKISDLETSLVEHQHKLNSTEEMLQQELLHRTSLESQKLSLKGEVSYLKIKLADMEGKHGHGADRQHKAETVVNFISELQEQMCRFQKEINSKIQEKKALEIPADSGSPVVCPSEPTEGQGSNPRPSCDRSPGVMHKLEEAPDGPDGDTHSLGEGSSDTEQPYHCGGESGLLKELKILKDKVEHLEDQKLQYEKKLKATKAEISGLQQLLLSKNAEIESLHTQLLARPSLSPESSERDQELQKLRSGMKSLVAANDEKDRRIEELTLLLNQCRQFREVNHATRQAPPAVLSLSNGRTPSSSSEEEEHGLMKNTDSASAKSEDVKSEVSQVSTNSSSSRQTSLSSLQKDSDSRTEAQALSSSMNDLTNGPLQKGGLGDTRSQTLPVNSSLSEQNGIGDSSSEVQSQRSPDGSEDGDSSQRKLEKVDDSASSNNSPVHSGANTQPGQRTVGSPEYMKNNRSFKRLWGKLRRTQSGGLQPADPDASQFRRGGLRATAGPRLTRTPESYDSARDMNIPFSQWTKEQVCGWLEDYGLGQYVNLTRQWVENGQTLLSSTPQDFEKEMGMKNPLHRKKLQLALNAFTTKVIEKSAELDYIWVARWLDDIGLPQYKDQFHDARVDGRMIQYLTVNDLLTLKVTSQLHHLSIKCAIHVLHANKFNPNCLRRRPGEEKQPSPSEVVQWSNHRVMEWLRAVDLAEYAPNLRGSGVHGGLIILEPRFSSETLALLLNIPPQKTLLRRHLSTAFSALVGPQATQEKREYGNATGHVPLTTTAKVKPKKLGFTQFSHLRKRKPDESADYICPIDSGALTANGVSRLPSAALRGLSPSLDRQAERREQVGIKDQANGPKQ</sequence>
<dbReference type="Proteomes" id="UP000831701">
    <property type="component" value="Chromosome 1"/>
</dbReference>
<organism evidence="1 2">
    <name type="scientific">Scortum barcoo</name>
    <name type="common">barcoo grunter</name>
    <dbReference type="NCBI Taxonomy" id="214431"/>
    <lineage>
        <taxon>Eukaryota</taxon>
        <taxon>Metazoa</taxon>
        <taxon>Chordata</taxon>
        <taxon>Craniata</taxon>
        <taxon>Vertebrata</taxon>
        <taxon>Euteleostomi</taxon>
        <taxon>Actinopterygii</taxon>
        <taxon>Neopterygii</taxon>
        <taxon>Teleostei</taxon>
        <taxon>Neoteleostei</taxon>
        <taxon>Acanthomorphata</taxon>
        <taxon>Eupercaria</taxon>
        <taxon>Centrarchiformes</taxon>
        <taxon>Terapontoidei</taxon>
        <taxon>Terapontidae</taxon>
        <taxon>Scortum</taxon>
    </lineage>
</organism>
<protein>
    <submittedName>
        <fullName evidence="1">Uncharacterized protein</fullName>
    </submittedName>
</protein>
<name>A0ACB8X9U8_9TELE</name>
<keyword evidence="2" id="KW-1185">Reference proteome</keyword>
<dbReference type="EMBL" id="CM041531">
    <property type="protein sequence ID" value="KAI3377105.1"/>
    <property type="molecule type" value="Genomic_DNA"/>
</dbReference>
<comment type="caution">
    <text evidence="1">The sequence shown here is derived from an EMBL/GenBank/DDBJ whole genome shotgun (WGS) entry which is preliminary data.</text>
</comment>
<reference evidence="1" key="1">
    <citation type="submission" date="2022-04" db="EMBL/GenBank/DDBJ databases">
        <title>Jade perch genome.</title>
        <authorList>
            <person name="Chao B."/>
        </authorList>
    </citation>
    <scope>NUCLEOTIDE SEQUENCE</scope>
    <source>
        <strain evidence="1">CB-2022</strain>
    </source>
</reference>
<evidence type="ECO:0000313" key="1">
    <source>
        <dbReference type="EMBL" id="KAI3377105.1"/>
    </source>
</evidence>
<proteinExistence type="predicted"/>
<gene>
    <name evidence="1" type="ORF">L3Q82_000305</name>
</gene>